<proteinExistence type="predicted"/>
<name>A0A5N5DJ70_9PEZI</name>
<feature type="chain" id="PRO_5024904521" evidence="1">
    <location>
        <begin position="24"/>
        <end position="206"/>
    </location>
</feature>
<keyword evidence="1" id="KW-0732">Signal</keyword>
<dbReference type="OrthoDB" id="3944401at2759"/>
<keyword evidence="3" id="KW-1185">Reference proteome</keyword>
<comment type="caution">
    <text evidence="2">The sequence shown here is derived from an EMBL/GenBank/DDBJ whole genome shotgun (WGS) entry which is preliminary data.</text>
</comment>
<protein>
    <submittedName>
        <fullName evidence="2">Uncharacterized protein</fullName>
    </submittedName>
</protein>
<feature type="signal peptide" evidence="1">
    <location>
        <begin position="1"/>
        <end position="23"/>
    </location>
</feature>
<organism evidence="2 3">
    <name type="scientific">Lasiodiplodia theobromae</name>
    <dbReference type="NCBI Taxonomy" id="45133"/>
    <lineage>
        <taxon>Eukaryota</taxon>
        <taxon>Fungi</taxon>
        <taxon>Dikarya</taxon>
        <taxon>Ascomycota</taxon>
        <taxon>Pezizomycotina</taxon>
        <taxon>Dothideomycetes</taxon>
        <taxon>Dothideomycetes incertae sedis</taxon>
        <taxon>Botryosphaeriales</taxon>
        <taxon>Botryosphaeriaceae</taxon>
        <taxon>Lasiodiplodia</taxon>
    </lineage>
</organism>
<dbReference type="EMBL" id="VCHE01000020">
    <property type="protein sequence ID" value="KAB2576944.1"/>
    <property type="molecule type" value="Genomic_DNA"/>
</dbReference>
<accession>A0A5N5DJ70</accession>
<reference evidence="2 3" key="1">
    <citation type="journal article" date="2019" name="Sci. Rep.">
        <title>A multi-omics analysis of the grapevine pathogen Lasiodiplodia theobromae reveals that temperature affects the expression of virulence- and pathogenicity-related genes.</title>
        <authorList>
            <person name="Felix C."/>
            <person name="Meneses R."/>
            <person name="Goncalves M.F.M."/>
            <person name="Tilleman L."/>
            <person name="Duarte A.S."/>
            <person name="Jorrin-Novo J.V."/>
            <person name="Van de Peer Y."/>
            <person name="Deforce D."/>
            <person name="Van Nieuwerburgh F."/>
            <person name="Esteves A.C."/>
            <person name="Alves A."/>
        </authorList>
    </citation>
    <scope>NUCLEOTIDE SEQUENCE [LARGE SCALE GENOMIC DNA]</scope>
    <source>
        <strain evidence="2 3">LA-SOL3</strain>
    </source>
</reference>
<dbReference type="Proteomes" id="UP000325902">
    <property type="component" value="Unassembled WGS sequence"/>
</dbReference>
<gene>
    <name evidence="2" type="ORF">DBV05_g4408</name>
</gene>
<evidence type="ECO:0000313" key="2">
    <source>
        <dbReference type="EMBL" id="KAB2576944.1"/>
    </source>
</evidence>
<dbReference type="AlphaFoldDB" id="A0A5N5DJ70"/>
<evidence type="ECO:0000256" key="1">
    <source>
        <dbReference type="SAM" id="SignalP"/>
    </source>
</evidence>
<sequence>MASFKKLLLFFMAFYLAASASTAKVSIAKADFCDDLKKLVDDGHVSRRTYGLMAEDQIARYEHAIARRVHPENPAGQIEPPANTNKPPASTNMPGSFVEVPSIIDFFKGSKGFNGSVGFNSSKSDPPFAGYMPSHCDWATGTKVDGEGKLACVAYCKDHFRDQDECEGSRCIAFNGPVELSGPKMGQNKPGKCFCTCGCPNIHPVN</sequence>
<evidence type="ECO:0000313" key="3">
    <source>
        <dbReference type="Proteomes" id="UP000325902"/>
    </source>
</evidence>